<reference evidence="3" key="1">
    <citation type="submission" date="2016-01" db="EMBL/GenBank/DDBJ databases">
        <authorList>
            <person name="Vorgias C.E."/>
        </authorList>
    </citation>
    <scope>NUCLEOTIDE SEQUENCE [LARGE SCALE GENOMIC DNA]</scope>
</reference>
<keyword evidence="4" id="KW-1185">Reference proteome</keyword>
<evidence type="ECO:0000313" key="2">
    <source>
        <dbReference type="EMBL" id="CUX77548.1"/>
    </source>
</evidence>
<evidence type="ECO:0000313" key="1">
    <source>
        <dbReference type="EMBL" id="ASJ16544.1"/>
    </source>
</evidence>
<name>A0A161KIN6_9EURY</name>
<protein>
    <submittedName>
        <fullName evidence="2">Uncharacterized protein</fullName>
    </submittedName>
</protein>
<sequence length="76" mass="8783">MRHIRDVFANWLGLKEVKKLKITAGVPEYGLNPHIMIIAIFEDSEKSVQLSEEFEYELLSGDLKASNRIIVYSLFK</sequence>
<dbReference type="RefSeq" id="WP_068576932.1">
    <property type="nucleotide sequence ID" value="NZ_CP015193.1"/>
</dbReference>
<dbReference type="Proteomes" id="UP000250189">
    <property type="component" value="Chromosome"/>
</dbReference>
<dbReference type="EMBL" id="LN999010">
    <property type="protein sequence ID" value="CUX77548.1"/>
    <property type="molecule type" value="Genomic_DNA"/>
</dbReference>
<evidence type="ECO:0000313" key="3">
    <source>
        <dbReference type="Proteomes" id="UP000093069"/>
    </source>
</evidence>
<dbReference type="OrthoDB" id="101910at2157"/>
<dbReference type="AlphaFoldDB" id="A0A161KIN6"/>
<reference evidence="2" key="2">
    <citation type="submission" date="2016-01" db="EMBL/GenBank/DDBJ databases">
        <authorList>
            <person name="McClelland M."/>
            <person name="Jain A."/>
            <person name="Saraogi P."/>
            <person name="Mendelson R."/>
            <person name="Westerman R."/>
            <person name="SanMiguel P."/>
            <person name="Csonka L."/>
        </authorList>
    </citation>
    <scope>NUCLEOTIDE SEQUENCE</scope>
    <source>
        <strain evidence="2">1</strain>
    </source>
</reference>
<accession>A0A161KIN6</accession>
<proteinExistence type="predicted"/>
<reference evidence="1 4" key="3">
    <citation type="submission" date="2016-04" db="EMBL/GenBank/DDBJ databases">
        <title>Complete genome sequence of Thermococcus chitonophagus type strain GC74.</title>
        <authorList>
            <person name="Oger P.M."/>
        </authorList>
    </citation>
    <scope>NUCLEOTIDE SEQUENCE [LARGE SCALE GENOMIC DNA]</scope>
    <source>
        <strain evidence="1 4">GC74</strain>
    </source>
</reference>
<dbReference type="KEGG" id="tch:CHITON_0769"/>
<dbReference type="Proteomes" id="UP000093069">
    <property type="component" value="Chromosome I"/>
</dbReference>
<evidence type="ECO:0000313" key="4">
    <source>
        <dbReference type="Proteomes" id="UP000250189"/>
    </source>
</evidence>
<dbReference type="STRING" id="54262.CHITON_0769"/>
<dbReference type="EMBL" id="CP015193">
    <property type="protein sequence ID" value="ASJ16544.1"/>
    <property type="molecule type" value="Genomic_DNA"/>
</dbReference>
<dbReference type="GeneID" id="33321985"/>
<organism evidence="2 3">
    <name type="scientific">Thermococcus chitonophagus</name>
    <dbReference type="NCBI Taxonomy" id="54262"/>
    <lineage>
        <taxon>Archaea</taxon>
        <taxon>Methanobacteriati</taxon>
        <taxon>Methanobacteriota</taxon>
        <taxon>Thermococci</taxon>
        <taxon>Thermococcales</taxon>
        <taxon>Thermococcaceae</taxon>
        <taxon>Thermococcus</taxon>
    </lineage>
</organism>
<gene>
    <name evidence="1" type="ORF">A3L04_05375</name>
    <name evidence="2" type="ORF">CHITON_0769</name>
</gene>